<dbReference type="AlphaFoldDB" id="A0A6G0T434"/>
<proteinExistence type="predicted"/>
<dbReference type="PANTHER" id="PTHR33332">
    <property type="entry name" value="REVERSE TRANSCRIPTASE DOMAIN-CONTAINING PROTEIN"/>
    <property type="match status" value="1"/>
</dbReference>
<dbReference type="OrthoDB" id="6627000at2759"/>
<feature type="domain" description="Reverse transcriptase" evidence="1">
    <location>
        <begin position="1"/>
        <end position="173"/>
    </location>
</feature>
<evidence type="ECO:0000313" key="3">
    <source>
        <dbReference type="Proteomes" id="UP000475862"/>
    </source>
</evidence>
<dbReference type="Proteomes" id="UP000475862">
    <property type="component" value="Unassembled WGS sequence"/>
</dbReference>
<protein>
    <recommendedName>
        <fullName evidence="1">Reverse transcriptase domain-containing protein</fullName>
    </recommendedName>
</protein>
<comment type="caution">
    <text evidence="2">The sequence shown here is derived from an EMBL/GenBank/DDBJ whole genome shotgun (WGS) entry which is preliminary data.</text>
</comment>
<organism evidence="2 3">
    <name type="scientific">Aphis glycines</name>
    <name type="common">Soybean aphid</name>
    <dbReference type="NCBI Taxonomy" id="307491"/>
    <lineage>
        <taxon>Eukaryota</taxon>
        <taxon>Metazoa</taxon>
        <taxon>Ecdysozoa</taxon>
        <taxon>Arthropoda</taxon>
        <taxon>Hexapoda</taxon>
        <taxon>Insecta</taxon>
        <taxon>Pterygota</taxon>
        <taxon>Neoptera</taxon>
        <taxon>Paraneoptera</taxon>
        <taxon>Hemiptera</taxon>
        <taxon>Sternorrhyncha</taxon>
        <taxon>Aphidomorpha</taxon>
        <taxon>Aphidoidea</taxon>
        <taxon>Aphididae</taxon>
        <taxon>Aphidini</taxon>
        <taxon>Aphis</taxon>
        <taxon>Aphis</taxon>
    </lineage>
</organism>
<name>A0A6G0T434_APHGL</name>
<dbReference type="InterPro" id="IPR000477">
    <property type="entry name" value="RT_dom"/>
</dbReference>
<keyword evidence="3" id="KW-1185">Reference proteome</keyword>
<evidence type="ECO:0000313" key="2">
    <source>
        <dbReference type="EMBL" id="KAE9525571.1"/>
    </source>
</evidence>
<dbReference type="EMBL" id="VYZN01000059">
    <property type="protein sequence ID" value="KAE9525571.1"/>
    <property type="molecule type" value="Genomic_DNA"/>
</dbReference>
<evidence type="ECO:0000259" key="1">
    <source>
        <dbReference type="PROSITE" id="PS50878"/>
    </source>
</evidence>
<dbReference type="PROSITE" id="PS50878">
    <property type="entry name" value="RT_POL"/>
    <property type="match status" value="1"/>
</dbReference>
<accession>A0A6G0T434</accession>
<sequence>MLTLDVKNAFNSAAWDTIVWALERQKVPNYLRNILSQYLLNRRITFTMEDGSIRGADMSCVVPQGSVLGPDLWNLLYDDLLKKRLPEGTELIGFADDVAIVTTAQVPFLLKERLGAALEDVVAWMNTNGLELALHKTEAIIFTNRNKRNTMAVKYPPYSFASKNCIKYLGVYFDQRMHFKQHAAMASKRAAEATRQLGQILPNLRGVKQKTRRVLATVVTSRLLYGAPIWKGSITAKALGDMESV</sequence>
<dbReference type="Pfam" id="PF00078">
    <property type="entry name" value="RVT_1"/>
    <property type="match status" value="1"/>
</dbReference>
<gene>
    <name evidence="2" type="ORF">AGLY_014098</name>
</gene>
<reference evidence="2 3" key="1">
    <citation type="submission" date="2019-08" db="EMBL/GenBank/DDBJ databases">
        <title>The genome of the soybean aphid Biotype 1, its phylome, world population structure and adaptation to the North American continent.</title>
        <authorList>
            <person name="Giordano R."/>
            <person name="Donthu R.K."/>
            <person name="Hernandez A.G."/>
            <person name="Wright C.L."/>
            <person name="Zimin A.V."/>
        </authorList>
    </citation>
    <scope>NUCLEOTIDE SEQUENCE [LARGE SCALE GENOMIC DNA]</scope>
    <source>
        <tissue evidence="2">Whole aphids</tissue>
    </source>
</reference>